<dbReference type="GO" id="GO:0000976">
    <property type="term" value="F:transcription cis-regulatory region binding"/>
    <property type="evidence" value="ECO:0007669"/>
    <property type="project" value="TreeGrafter"/>
</dbReference>
<gene>
    <name evidence="5" type="ORF">ENKO_22630</name>
</gene>
<dbReference type="SMART" id="SM00354">
    <property type="entry name" value="HTH_LACI"/>
    <property type="match status" value="1"/>
</dbReference>
<dbReference type="InterPro" id="IPR000843">
    <property type="entry name" value="HTH_LacI"/>
</dbReference>
<dbReference type="Gene3D" id="1.10.260.40">
    <property type="entry name" value="lambda repressor-like DNA-binding domains"/>
    <property type="match status" value="1"/>
</dbReference>
<dbReference type="GO" id="GO:0003700">
    <property type="term" value="F:DNA-binding transcription factor activity"/>
    <property type="evidence" value="ECO:0007669"/>
    <property type="project" value="TreeGrafter"/>
</dbReference>
<evidence type="ECO:0000256" key="1">
    <source>
        <dbReference type="ARBA" id="ARBA00023015"/>
    </source>
</evidence>
<reference evidence="5" key="1">
    <citation type="submission" date="2021-04" db="EMBL/GenBank/DDBJ databases">
        <title>Difference and commonality of drug resistance evolution in various bacteria. and drug sensitivity profiles.</title>
        <authorList>
            <person name="Maeda T."/>
            <person name="Shibai A."/>
            <person name="Kawada K."/>
            <person name="Kotani H."/>
            <person name="Tarusawa Y."/>
            <person name="Tanabe K."/>
            <person name="Furusawa C."/>
        </authorList>
    </citation>
    <scope>NUCLEOTIDE SEQUENCE</scope>
    <source>
        <strain evidence="5">JCM 8580</strain>
    </source>
</reference>
<dbReference type="PANTHER" id="PTHR30146:SF109">
    <property type="entry name" value="HTH-TYPE TRANSCRIPTIONAL REGULATOR GALS"/>
    <property type="match status" value="1"/>
</dbReference>
<dbReference type="InterPro" id="IPR001761">
    <property type="entry name" value="Peripla_BP/Lac1_sug-bd_dom"/>
</dbReference>
<organism evidence="5 6">
    <name type="scientific">Enterobacter kobei</name>
    <dbReference type="NCBI Taxonomy" id="208224"/>
    <lineage>
        <taxon>Bacteria</taxon>
        <taxon>Pseudomonadati</taxon>
        <taxon>Pseudomonadota</taxon>
        <taxon>Gammaproteobacteria</taxon>
        <taxon>Enterobacterales</taxon>
        <taxon>Enterobacteriaceae</taxon>
        <taxon>Enterobacter</taxon>
        <taxon>Enterobacter cloacae complex</taxon>
    </lineage>
</organism>
<evidence type="ECO:0000259" key="4">
    <source>
        <dbReference type="PROSITE" id="PS50932"/>
    </source>
</evidence>
<dbReference type="PRINTS" id="PR00036">
    <property type="entry name" value="HTHLACI"/>
</dbReference>
<accession>A0AA86IQH9</accession>
<protein>
    <recommendedName>
        <fullName evidence="4">HTH lacI-type domain-containing protein</fullName>
    </recommendedName>
</protein>
<dbReference type="EMBL" id="AP024590">
    <property type="protein sequence ID" value="BCU55669.1"/>
    <property type="molecule type" value="Genomic_DNA"/>
</dbReference>
<proteinExistence type="predicted"/>
<dbReference type="PANTHER" id="PTHR30146">
    <property type="entry name" value="LACI-RELATED TRANSCRIPTIONAL REPRESSOR"/>
    <property type="match status" value="1"/>
</dbReference>
<keyword evidence="1" id="KW-0805">Transcription regulation</keyword>
<dbReference type="PROSITE" id="PS50932">
    <property type="entry name" value="HTH_LACI_2"/>
    <property type="match status" value="1"/>
</dbReference>
<evidence type="ECO:0000313" key="5">
    <source>
        <dbReference type="EMBL" id="BCU55669.1"/>
    </source>
</evidence>
<evidence type="ECO:0000313" key="6">
    <source>
        <dbReference type="Proteomes" id="UP000682928"/>
    </source>
</evidence>
<dbReference type="InterPro" id="IPR028082">
    <property type="entry name" value="Peripla_BP_I"/>
</dbReference>
<dbReference type="Gene3D" id="3.40.50.2300">
    <property type="match status" value="2"/>
</dbReference>
<dbReference type="SUPFAM" id="SSF53822">
    <property type="entry name" value="Periplasmic binding protein-like I"/>
    <property type="match status" value="1"/>
</dbReference>
<keyword evidence="3" id="KW-0804">Transcription</keyword>
<dbReference type="Pfam" id="PF00532">
    <property type="entry name" value="Peripla_BP_1"/>
    <property type="match status" value="1"/>
</dbReference>
<evidence type="ECO:0000256" key="2">
    <source>
        <dbReference type="ARBA" id="ARBA00023125"/>
    </source>
</evidence>
<sequence>MASLKDVAKKAGVSTATVSRVLNNHPGVNPETRQAVRDAMDFLCYVPMKSAVQLSGKCSGLIGVVLPNLVNPHFCELLATFDEEARYIGKSVIVKTHQNQPQQDKQIIHSLIGMGIDSLLWVPTEAEAELSEWLSATRIPVAVVTQVSRFFNSVSINQTKGAENIAEHFIHTGHTAFGFIAQESVDNRKVSAYSKKITGHGLQLALKHQFWIGKGEGEKTSGHIHNLDVIIEN</sequence>
<evidence type="ECO:0000256" key="3">
    <source>
        <dbReference type="ARBA" id="ARBA00023163"/>
    </source>
</evidence>
<dbReference type="Proteomes" id="UP000682928">
    <property type="component" value="Chromosome"/>
</dbReference>
<dbReference type="InterPro" id="IPR010982">
    <property type="entry name" value="Lambda_DNA-bd_dom_sf"/>
</dbReference>
<dbReference type="Pfam" id="PF00356">
    <property type="entry name" value="LacI"/>
    <property type="match status" value="1"/>
</dbReference>
<feature type="domain" description="HTH lacI-type" evidence="4">
    <location>
        <begin position="2"/>
        <end position="56"/>
    </location>
</feature>
<dbReference type="AlphaFoldDB" id="A0AA86IQH9"/>
<dbReference type="CDD" id="cd01392">
    <property type="entry name" value="HTH_LacI"/>
    <property type="match status" value="1"/>
</dbReference>
<keyword evidence="2" id="KW-0238">DNA-binding</keyword>
<name>A0AA86IQH9_9ENTR</name>
<dbReference type="SUPFAM" id="SSF47413">
    <property type="entry name" value="lambda repressor-like DNA-binding domains"/>
    <property type="match status" value="1"/>
</dbReference>
<dbReference type="PROSITE" id="PS00356">
    <property type="entry name" value="HTH_LACI_1"/>
    <property type="match status" value="1"/>
</dbReference>